<comment type="caution">
    <text evidence="2">The sequence shown here is derived from an EMBL/GenBank/DDBJ whole genome shotgun (WGS) entry which is preliminary data.</text>
</comment>
<evidence type="ECO:0000313" key="2">
    <source>
        <dbReference type="EMBL" id="MDH5831029.1"/>
    </source>
</evidence>
<feature type="transmembrane region" description="Helical" evidence="1">
    <location>
        <begin position="112"/>
        <end position="134"/>
    </location>
</feature>
<name>A0ABT6JK68_9GAMM</name>
<sequence length="352" mass="37933">MRQEAFAARHGPEWREFETWLERRGGRAARRRPAGDSAALADEHVPVRYRRLCQQLALARRRGYSPQLVEHLQALVQRGHDVLYRAPPAPWRRGLRFLAVGFPRLVRAQRGCLWLSAALFVLPTLAMFAAVLAAPQLAHSVFAPHELARFEAMYDPSDPRHALGRESGSDLAMFGYYILNNVSIGFRTFASGLLAGVGTAFVLVFNGVVFGVVAGHLQAVGHGDPFWRFVAGHSAPELVAIVIAGAAGLRLGLALLVPGRLRRVDALVQAGRVGAQLCLGILAMLVFAAFVEAFWSSTGSLPAAVKFGVGGGLWALVLGWLALAGRGDGEASTATVGRAARRRRRGASTHAD</sequence>
<organism evidence="2 3">
    <name type="scientific">Luteimonas rhizosphaericola</name>
    <dbReference type="NCBI Taxonomy" id="3042024"/>
    <lineage>
        <taxon>Bacteria</taxon>
        <taxon>Pseudomonadati</taxon>
        <taxon>Pseudomonadota</taxon>
        <taxon>Gammaproteobacteria</taxon>
        <taxon>Lysobacterales</taxon>
        <taxon>Lysobacteraceae</taxon>
        <taxon>Luteimonas</taxon>
    </lineage>
</organism>
<gene>
    <name evidence="2" type="ORF">QFW80_10930</name>
</gene>
<dbReference type="Proteomes" id="UP001156831">
    <property type="component" value="Unassembled WGS sequence"/>
</dbReference>
<feature type="transmembrane region" description="Helical" evidence="1">
    <location>
        <begin position="277"/>
        <end position="297"/>
    </location>
</feature>
<dbReference type="InterPro" id="IPR002798">
    <property type="entry name" value="SpoIIM-like"/>
</dbReference>
<dbReference type="EMBL" id="JARXRN010000025">
    <property type="protein sequence ID" value="MDH5831029.1"/>
    <property type="molecule type" value="Genomic_DNA"/>
</dbReference>
<feature type="transmembrane region" description="Helical" evidence="1">
    <location>
        <begin position="238"/>
        <end position="257"/>
    </location>
</feature>
<dbReference type="Pfam" id="PF01944">
    <property type="entry name" value="SpoIIM"/>
    <property type="match status" value="1"/>
</dbReference>
<evidence type="ECO:0000313" key="3">
    <source>
        <dbReference type="Proteomes" id="UP001156831"/>
    </source>
</evidence>
<proteinExistence type="predicted"/>
<reference evidence="2 3" key="1">
    <citation type="submission" date="2023-04" db="EMBL/GenBank/DDBJ databases">
        <title>Luteimonas sp. M1R5S18.</title>
        <authorList>
            <person name="Sun J.-Q."/>
        </authorList>
    </citation>
    <scope>NUCLEOTIDE SEQUENCE [LARGE SCALE GENOMIC DNA]</scope>
    <source>
        <strain evidence="2 3">M1R5S18</strain>
    </source>
</reference>
<keyword evidence="1" id="KW-0472">Membrane</keyword>
<keyword evidence="1" id="KW-1133">Transmembrane helix</keyword>
<dbReference type="PANTHER" id="PTHR35337:SF1">
    <property type="entry name" value="SLR1478 PROTEIN"/>
    <property type="match status" value="1"/>
</dbReference>
<keyword evidence="1" id="KW-0812">Transmembrane</keyword>
<feature type="transmembrane region" description="Helical" evidence="1">
    <location>
        <begin position="303"/>
        <end position="323"/>
    </location>
</feature>
<dbReference type="RefSeq" id="WP_280601972.1">
    <property type="nucleotide sequence ID" value="NZ_JARXRN010000025.1"/>
</dbReference>
<evidence type="ECO:0000256" key="1">
    <source>
        <dbReference type="SAM" id="Phobius"/>
    </source>
</evidence>
<feature type="transmembrane region" description="Helical" evidence="1">
    <location>
        <begin position="197"/>
        <end position="218"/>
    </location>
</feature>
<dbReference type="PANTHER" id="PTHR35337">
    <property type="entry name" value="SLR1478 PROTEIN"/>
    <property type="match status" value="1"/>
</dbReference>
<keyword evidence="3" id="KW-1185">Reference proteome</keyword>
<protein>
    <submittedName>
        <fullName evidence="2">Stage II sporulation protein M</fullName>
    </submittedName>
</protein>
<feature type="transmembrane region" description="Helical" evidence="1">
    <location>
        <begin position="171"/>
        <end position="190"/>
    </location>
</feature>
<accession>A0ABT6JK68</accession>